<dbReference type="GO" id="GO:0000435">
    <property type="term" value="P:positive regulation of transcription from RNA polymerase II promoter by galactose"/>
    <property type="evidence" value="ECO:0007669"/>
    <property type="project" value="TreeGrafter"/>
</dbReference>
<evidence type="ECO:0000313" key="9">
    <source>
        <dbReference type="Proteomes" id="UP000078343"/>
    </source>
</evidence>
<dbReference type="SMART" id="SM00066">
    <property type="entry name" value="GAL4"/>
    <property type="match status" value="1"/>
</dbReference>
<feature type="compositionally biased region" description="Polar residues" evidence="6">
    <location>
        <begin position="662"/>
        <end position="694"/>
    </location>
</feature>
<feature type="region of interest" description="Disordered" evidence="6">
    <location>
        <begin position="763"/>
        <end position="782"/>
    </location>
</feature>
<keyword evidence="1" id="KW-0479">Metal-binding</keyword>
<keyword evidence="9" id="KW-1185">Reference proteome</keyword>
<evidence type="ECO:0000256" key="4">
    <source>
        <dbReference type="ARBA" id="ARBA00023163"/>
    </source>
</evidence>
<evidence type="ECO:0000313" key="8">
    <source>
        <dbReference type="EMBL" id="OAP63460.1"/>
    </source>
</evidence>
<keyword evidence="5" id="KW-0539">Nucleus</keyword>
<feature type="domain" description="Zn(2)-C6 fungal-type" evidence="7">
    <location>
        <begin position="37"/>
        <end position="70"/>
    </location>
</feature>
<dbReference type="PANTHER" id="PTHR47424">
    <property type="entry name" value="REGULATORY PROTEIN GAL4"/>
    <property type="match status" value="1"/>
</dbReference>
<keyword evidence="3" id="KW-0238">DNA-binding</keyword>
<dbReference type="SMART" id="SM00906">
    <property type="entry name" value="Fungal_trans"/>
    <property type="match status" value="1"/>
</dbReference>
<evidence type="ECO:0000256" key="6">
    <source>
        <dbReference type="SAM" id="MobiDB-lite"/>
    </source>
</evidence>
<evidence type="ECO:0000256" key="3">
    <source>
        <dbReference type="ARBA" id="ARBA00023125"/>
    </source>
</evidence>
<feature type="compositionally biased region" description="Polar residues" evidence="6">
    <location>
        <begin position="165"/>
        <end position="186"/>
    </location>
</feature>
<accession>A0A178ZUL8</accession>
<dbReference type="GO" id="GO:0000978">
    <property type="term" value="F:RNA polymerase II cis-regulatory region sequence-specific DNA binding"/>
    <property type="evidence" value="ECO:0007669"/>
    <property type="project" value="TreeGrafter"/>
</dbReference>
<gene>
    <name evidence="8" type="ORF">AYL99_02687</name>
</gene>
<dbReference type="OrthoDB" id="424974at2759"/>
<dbReference type="InterPro" id="IPR051127">
    <property type="entry name" value="Fungal_SecMet_Regulators"/>
</dbReference>
<protein>
    <recommendedName>
        <fullName evidence="7">Zn(2)-C6 fungal-type domain-containing protein</fullName>
    </recommendedName>
</protein>
<dbReference type="InterPro" id="IPR007219">
    <property type="entry name" value="XnlR_reg_dom"/>
</dbReference>
<dbReference type="AlphaFoldDB" id="A0A178ZUL8"/>
<dbReference type="Proteomes" id="UP000078343">
    <property type="component" value="Unassembled WGS sequence"/>
</dbReference>
<feature type="region of interest" description="Disordered" evidence="6">
    <location>
        <begin position="94"/>
        <end position="147"/>
    </location>
</feature>
<evidence type="ECO:0000256" key="1">
    <source>
        <dbReference type="ARBA" id="ARBA00022723"/>
    </source>
</evidence>
<evidence type="ECO:0000256" key="5">
    <source>
        <dbReference type="ARBA" id="ARBA00023242"/>
    </source>
</evidence>
<keyword evidence="4" id="KW-0804">Transcription</keyword>
<proteinExistence type="predicted"/>
<dbReference type="InterPro" id="IPR001138">
    <property type="entry name" value="Zn2Cys6_DnaBD"/>
</dbReference>
<evidence type="ECO:0000256" key="2">
    <source>
        <dbReference type="ARBA" id="ARBA00023015"/>
    </source>
</evidence>
<feature type="region of interest" description="Disordered" evidence="6">
    <location>
        <begin position="1"/>
        <end position="33"/>
    </location>
</feature>
<evidence type="ECO:0000259" key="7">
    <source>
        <dbReference type="PROSITE" id="PS50048"/>
    </source>
</evidence>
<feature type="region of interest" description="Disordered" evidence="6">
    <location>
        <begin position="652"/>
        <end position="758"/>
    </location>
</feature>
<dbReference type="GO" id="GO:0006351">
    <property type="term" value="P:DNA-templated transcription"/>
    <property type="evidence" value="ECO:0007669"/>
    <property type="project" value="InterPro"/>
</dbReference>
<dbReference type="PROSITE" id="PS50048">
    <property type="entry name" value="ZN2_CY6_FUNGAL_2"/>
    <property type="match status" value="1"/>
</dbReference>
<name>A0A178ZUL8_9EURO</name>
<dbReference type="RefSeq" id="XP_018696827.1">
    <property type="nucleotide sequence ID" value="XM_018834203.1"/>
</dbReference>
<dbReference type="PANTHER" id="PTHR47424:SF3">
    <property type="entry name" value="REGULATORY PROTEIN GAL4"/>
    <property type="match status" value="1"/>
</dbReference>
<dbReference type="CDD" id="cd00067">
    <property type="entry name" value="GAL4"/>
    <property type="match status" value="1"/>
</dbReference>
<comment type="caution">
    <text evidence="8">The sequence shown here is derived from an EMBL/GenBank/DDBJ whole genome shotgun (WGS) entry which is preliminary data.</text>
</comment>
<dbReference type="Pfam" id="PF04082">
    <property type="entry name" value="Fungal_trans"/>
    <property type="match status" value="1"/>
</dbReference>
<dbReference type="EMBL" id="LVYI01000002">
    <property type="protein sequence ID" value="OAP63460.1"/>
    <property type="molecule type" value="Genomic_DNA"/>
</dbReference>
<feature type="region of interest" description="Disordered" evidence="6">
    <location>
        <begin position="165"/>
        <end position="194"/>
    </location>
</feature>
<feature type="compositionally biased region" description="Polar residues" evidence="6">
    <location>
        <begin position="706"/>
        <end position="746"/>
    </location>
</feature>
<dbReference type="STRING" id="1367422.A0A178ZUL8"/>
<dbReference type="SUPFAM" id="SSF57701">
    <property type="entry name" value="Zn2/Cys6 DNA-binding domain"/>
    <property type="match status" value="1"/>
</dbReference>
<reference evidence="8 9" key="1">
    <citation type="submission" date="2016-04" db="EMBL/GenBank/DDBJ databases">
        <title>Draft genome of Fonsecaea erecta CBS 125763.</title>
        <authorList>
            <person name="Weiss V.A."/>
            <person name="Vicente V.A."/>
            <person name="Raittz R.T."/>
            <person name="Moreno L.F."/>
            <person name="De Souza E.M."/>
            <person name="Pedrosa F.O."/>
            <person name="Steffens M.B."/>
            <person name="Faoro H."/>
            <person name="Tadra-Sfeir M.Z."/>
            <person name="Najafzadeh M.J."/>
            <person name="Felipe M.S."/>
            <person name="Teixeira M."/>
            <person name="Sun J."/>
            <person name="Xi L."/>
            <person name="Gomes R."/>
            <person name="De Azevedo C.M."/>
            <person name="Salgado C.G."/>
            <person name="Da Silva M.B."/>
            <person name="Nascimento M.F."/>
            <person name="Queiroz-Telles F."/>
            <person name="Attili D.S."/>
            <person name="Gorbushina A."/>
        </authorList>
    </citation>
    <scope>NUCLEOTIDE SEQUENCE [LARGE SCALE GENOMIC DNA]</scope>
    <source>
        <strain evidence="8 9">CBS 125763</strain>
    </source>
</reference>
<dbReference type="CDD" id="cd12148">
    <property type="entry name" value="fungal_TF_MHR"/>
    <property type="match status" value="1"/>
</dbReference>
<keyword evidence="2" id="KW-0805">Transcription regulation</keyword>
<dbReference type="Gene3D" id="4.10.240.10">
    <property type="entry name" value="Zn(2)-C6 fungal-type DNA-binding domain"/>
    <property type="match status" value="1"/>
</dbReference>
<sequence>MSAESSGLSSISPFQEYESEVNPGNDRPAKRQKVAAACDQCREKKIKCDGRKPLCRPCERKYGATARCEWGLRKTRSIGASKLEIMRLQSRIDELERSSGRRSTHPESTDQPSTPQSTSDRHHDSGGANAMMGLMDEGEPGEVGVVGDSSAASFMNRIKAALDQQLTPDSAQHASSTVSPRATGSQRQRRFKTPDYVLPPRQQADRLLEVYWKIVDPLYPFVDKEDFMGKYQTLWTGNPTMDDEVCFICLLNAIFAISCILDSSIRPPDRVSSGEGFYKRALVHFDLEFLQHRSVHTVQCLLLLAQYLQSTSEPQQCWLFAGLAIRIAQSLGLDLPSTSARTSSGKPNDFLRKVWHGCVLMDRTLSMTFGRPGIITPQAAASVPRPLPHPDSSECSCYRERYVYQPSSPDLHFFIESLKLYEAMSETLAALYSPTSAQASDPEDSYTRYFGGSLGAKAAGTVLEMDSKYWMWRRRLPFHLRHSHPAADSVNVIHARQARVLYLRYCHIRTLLFRPVLSRFCMSSPNDDDPLVVGEDTLARKLALQCSVMCATSALNTVDLFGRVHAECRLELLDEILPAWWYSIFYLYTAATVLVAARLHPAVEAEVGGDEVIMGAARTATAALQRYGSFGKHAKRCAAAIALLFDQLPPRHQPRQGVHVQPANQATRAAGMTQTPRGSNNNIRGENVRGSSLLPNADDSGDVYPQITTESSRAWTPFNHGQPNISSTVTPAPTTRLASSSTNNTIPHPAAPAPAPLSRTSITATSTSTVPPDGQAGAAATAASAAPASVPFMLSSGRGDGDGGRLFETTGGVLADLITSSSSSTTAAATTGFGFNYNSNNTTTITILTSTSTSISSAATCPG</sequence>
<organism evidence="8 9">
    <name type="scientific">Fonsecaea erecta</name>
    <dbReference type="NCBI Taxonomy" id="1367422"/>
    <lineage>
        <taxon>Eukaryota</taxon>
        <taxon>Fungi</taxon>
        <taxon>Dikarya</taxon>
        <taxon>Ascomycota</taxon>
        <taxon>Pezizomycotina</taxon>
        <taxon>Eurotiomycetes</taxon>
        <taxon>Chaetothyriomycetidae</taxon>
        <taxon>Chaetothyriales</taxon>
        <taxon>Herpotrichiellaceae</taxon>
        <taxon>Fonsecaea</taxon>
    </lineage>
</organism>
<dbReference type="InterPro" id="IPR036864">
    <property type="entry name" value="Zn2-C6_fun-type_DNA-bd_sf"/>
</dbReference>
<dbReference type="GO" id="GO:0008270">
    <property type="term" value="F:zinc ion binding"/>
    <property type="evidence" value="ECO:0007669"/>
    <property type="project" value="InterPro"/>
</dbReference>
<feature type="compositionally biased region" description="Polar residues" evidence="6">
    <location>
        <begin position="1"/>
        <end position="13"/>
    </location>
</feature>
<feature type="compositionally biased region" description="Basic and acidic residues" evidence="6">
    <location>
        <begin position="94"/>
        <end position="108"/>
    </location>
</feature>
<dbReference type="GO" id="GO:0000981">
    <property type="term" value="F:DNA-binding transcription factor activity, RNA polymerase II-specific"/>
    <property type="evidence" value="ECO:0007669"/>
    <property type="project" value="InterPro"/>
</dbReference>
<feature type="compositionally biased region" description="Low complexity" evidence="6">
    <location>
        <begin position="109"/>
        <end position="118"/>
    </location>
</feature>
<dbReference type="GO" id="GO:0005634">
    <property type="term" value="C:nucleus"/>
    <property type="evidence" value="ECO:0007669"/>
    <property type="project" value="TreeGrafter"/>
</dbReference>
<dbReference type="Pfam" id="PF00172">
    <property type="entry name" value="Zn_clus"/>
    <property type="match status" value="1"/>
</dbReference>
<dbReference type="GeneID" id="30006857"/>